<evidence type="ECO:0000313" key="2">
    <source>
        <dbReference type="Proteomes" id="UP000195807"/>
    </source>
</evidence>
<sequence length="188" mass="20821">MPEGVLHQPSRRSLDELKLRAPDFPVREFERAIGTYKIEREHVEQPSRDVRDELDEIASLSAKLYSLLSAKSDEMEGYLGVECVKFGRPMLPETMMKDLLHLQGLALNAKTEAAKNVSKGRGASPTTRLICELAAALDSAGLEATSKANGPLRIAFDIAMEELNLSFADTGDTVRKALNSPLRKQRLR</sequence>
<gene>
    <name evidence="1" type="ORF">A9D14_04790</name>
</gene>
<dbReference type="OrthoDB" id="9885006at2"/>
<dbReference type="STRING" id="450378.GCA_001661675_00959"/>
<name>A0A1Z1FA10_9SPHN</name>
<evidence type="ECO:0000313" key="1">
    <source>
        <dbReference type="EMBL" id="ARU15620.1"/>
    </source>
</evidence>
<proteinExistence type="predicted"/>
<accession>A0A1Z1FA10</accession>
<dbReference type="EMBL" id="CP019602">
    <property type="protein sequence ID" value="ARU15620.1"/>
    <property type="molecule type" value="Genomic_DNA"/>
</dbReference>
<keyword evidence="2" id="KW-1185">Reference proteome</keyword>
<dbReference type="AlphaFoldDB" id="A0A1Z1FA10"/>
<dbReference type="KEGG" id="cman:A9D14_04790"/>
<protein>
    <submittedName>
        <fullName evidence="1">Uncharacterized protein</fullName>
    </submittedName>
</protein>
<dbReference type="Proteomes" id="UP000195807">
    <property type="component" value="Chromosome"/>
</dbReference>
<dbReference type="RefSeq" id="WP_066843415.1">
    <property type="nucleotide sequence ID" value="NZ_CP019602.1"/>
</dbReference>
<reference evidence="1 2" key="1">
    <citation type="submission" date="2017-01" db="EMBL/GenBank/DDBJ databases">
        <title>Complete genome sequence of esterase-producing bacterium Croceicoccus marinus E4A9.</title>
        <authorList>
            <person name="Wu Y.-H."/>
            <person name="Cheng H."/>
            <person name="Xu L."/>
            <person name="Huo Y.-Y."/>
            <person name="Wang C.-S."/>
            <person name="Xu X.-W."/>
        </authorList>
    </citation>
    <scope>NUCLEOTIDE SEQUENCE [LARGE SCALE GENOMIC DNA]</scope>
    <source>
        <strain evidence="1 2">E4A9</strain>
    </source>
</reference>
<organism evidence="1 2">
    <name type="scientific">Croceicoccus marinus</name>
    <dbReference type="NCBI Taxonomy" id="450378"/>
    <lineage>
        <taxon>Bacteria</taxon>
        <taxon>Pseudomonadati</taxon>
        <taxon>Pseudomonadota</taxon>
        <taxon>Alphaproteobacteria</taxon>
        <taxon>Sphingomonadales</taxon>
        <taxon>Erythrobacteraceae</taxon>
        <taxon>Croceicoccus</taxon>
    </lineage>
</organism>